<protein>
    <submittedName>
        <fullName evidence="8">Carbohydrate-binding protein SusD</fullName>
    </submittedName>
</protein>
<dbReference type="Gene3D" id="1.25.40.390">
    <property type="match status" value="1"/>
</dbReference>
<dbReference type="CDD" id="cd08977">
    <property type="entry name" value="SusD"/>
    <property type="match status" value="1"/>
</dbReference>
<dbReference type="AlphaFoldDB" id="A0A176T8W7"/>
<dbReference type="InterPro" id="IPR011990">
    <property type="entry name" value="TPR-like_helical_dom_sf"/>
</dbReference>
<name>A0A176T8W7_9FLAO</name>
<dbReference type="EMBL" id="LVWE01000050">
    <property type="protein sequence ID" value="OAD44404.1"/>
    <property type="molecule type" value="Genomic_DNA"/>
</dbReference>
<dbReference type="PROSITE" id="PS51257">
    <property type="entry name" value="PROKAR_LIPOPROTEIN"/>
    <property type="match status" value="1"/>
</dbReference>
<feature type="domain" description="RagB/SusD" evidence="6">
    <location>
        <begin position="330"/>
        <end position="402"/>
    </location>
</feature>
<evidence type="ECO:0000256" key="2">
    <source>
        <dbReference type="ARBA" id="ARBA00006275"/>
    </source>
</evidence>
<evidence type="ECO:0000256" key="4">
    <source>
        <dbReference type="ARBA" id="ARBA00023136"/>
    </source>
</evidence>
<dbReference type="OrthoDB" id="5694214at2"/>
<comment type="caution">
    <text evidence="8">The sequence shown here is derived from an EMBL/GenBank/DDBJ whole genome shotgun (WGS) entry which is preliminary data.</text>
</comment>
<proteinExistence type="inferred from homology"/>
<reference evidence="8 9" key="1">
    <citation type="submission" date="2016-02" db="EMBL/GenBank/DDBJ databases">
        <title>Draft genome sequence of Polaribacter atrinae KACC17473.</title>
        <authorList>
            <person name="Shin S.-K."/>
            <person name="Yi H."/>
        </authorList>
    </citation>
    <scope>NUCLEOTIDE SEQUENCE [LARGE SCALE GENOMIC DNA]</scope>
    <source>
        <strain evidence="8 9">KACC 17473</strain>
    </source>
</reference>
<keyword evidence="3" id="KW-0732">Signal</keyword>
<dbReference type="Proteomes" id="UP000076923">
    <property type="component" value="Unassembled WGS sequence"/>
</dbReference>
<evidence type="ECO:0000313" key="8">
    <source>
        <dbReference type="EMBL" id="OAD44404.1"/>
    </source>
</evidence>
<dbReference type="STRING" id="1333662.LPB303_12195"/>
<keyword evidence="4" id="KW-0472">Membrane</keyword>
<accession>A0A176T8W7</accession>
<comment type="subcellular location">
    <subcellularLocation>
        <location evidence="1">Cell outer membrane</location>
    </subcellularLocation>
</comment>
<evidence type="ECO:0000256" key="5">
    <source>
        <dbReference type="ARBA" id="ARBA00023237"/>
    </source>
</evidence>
<evidence type="ECO:0000313" key="9">
    <source>
        <dbReference type="Proteomes" id="UP000076923"/>
    </source>
</evidence>
<comment type="similarity">
    <text evidence="2">Belongs to the SusD family.</text>
</comment>
<gene>
    <name evidence="8" type="ORF">LPB303_12195</name>
</gene>
<evidence type="ECO:0000256" key="1">
    <source>
        <dbReference type="ARBA" id="ARBA00004442"/>
    </source>
</evidence>
<keyword evidence="9" id="KW-1185">Reference proteome</keyword>
<keyword evidence="5" id="KW-0998">Cell outer membrane</keyword>
<dbReference type="Pfam" id="PF14322">
    <property type="entry name" value="SusD-like_3"/>
    <property type="match status" value="1"/>
</dbReference>
<dbReference type="InterPro" id="IPR012944">
    <property type="entry name" value="SusD_RagB_dom"/>
</dbReference>
<dbReference type="SUPFAM" id="SSF48452">
    <property type="entry name" value="TPR-like"/>
    <property type="match status" value="1"/>
</dbReference>
<evidence type="ECO:0000259" key="7">
    <source>
        <dbReference type="Pfam" id="PF14322"/>
    </source>
</evidence>
<dbReference type="RefSeq" id="WP_068450571.1">
    <property type="nucleotide sequence ID" value="NZ_CANKUV010000004.1"/>
</dbReference>
<evidence type="ECO:0000259" key="6">
    <source>
        <dbReference type="Pfam" id="PF07980"/>
    </source>
</evidence>
<dbReference type="GO" id="GO:0009279">
    <property type="term" value="C:cell outer membrane"/>
    <property type="evidence" value="ECO:0007669"/>
    <property type="project" value="UniProtKB-SubCell"/>
</dbReference>
<sequence>MKKIYYILITIIFVTTSCELTEVLDNDPPNNLVPENVVKNQTDLEALLNGVYSTIVSRTTSYYYHEFETMPSALVGTMSQSGFGAANDDIRDNTVDFENTVVKNYWNIVYQVVNQANNVIEQANILSEEEISEANRAKVLGEAKFLRAMASFDILRYFGQYWDESSIYGIVLRTSPSNFVTRSKARSTVLESYSQIYSDLEEAIATAPDFSVSYRASKTAAKALKARVLLYNGKYSEAASVADMVITESTRSLEPTFEEAFTKGISSTEMILMTYRDVNSDIDQNNRKRFYSGRAISTGWFKTLITGDPRESFTYSGTAINKVNQTSTFRPTYYLRLAEMYLIKAEGLANSGESLLNSKAALDIIRNRAGTGDSPASTIAALKDDIFEEYVKELAYENGSVWAASIRFDKIMSLKSSVISSNQYILPIPEEEIIGNGEVNLDDQNPGYE</sequence>
<dbReference type="Pfam" id="PF07980">
    <property type="entry name" value="SusD_RagB"/>
    <property type="match status" value="1"/>
</dbReference>
<evidence type="ECO:0000256" key="3">
    <source>
        <dbReference type="ARBA" id="ARBA00022729"/>
    </source>
</evidence>
<dbReference type="InterPro" id="IPR033985">
    <property type="entry name" value="SusD-like_N"/>
</dbReference>
<feature type="domain" description="SusD-like N-terminal" evidence="7">
    <location>
        <begin position="24"/>
        <end position="230"/>
    </location>
</feature>
<organism evidence="8 9">
    <name type="scientific">Polaribacter atrinae</name>
    <dbReference type="NCBI Taxonomy" id="1333662"/>
    <lineage>
        <taxon>Bacteria</taxon>
        <taxon>Pseudomonadati</taxon>
        <taxon>Bacteroidota</taxon>
        <taxon>Flavobacteriia</taxon>
        <taxon>Flavobacteriales</taxon>
        <taxon>Flavobacteriaceae</taxon>
    </lineage>
</organism>